<proteinExistence type="predicted"/>
<dbReference type="GO" id="GO:0005886">
    <property type="term" value="C:plasma membrane"/>
    <property type="evidence" value="ECO:0007669"/>
    <property type="project" value="TreeGrafter"/>
</dbReference>
<dbReference type="CDD" id="cd01949">
    <property type="entry name" value="GGDEF"/>
    <property type="match status" value="1"/>
</dbReference>
<dbReference type="GO" id="GO:0043709">
    <property type="term" value="P:cell adhesion involved in single-species biofilm formation"/>
    <property type="evidence" value="ECO:0007669"/>
    <property type="project" value="TreeGrafter"/>
</dbReference>
<dbReference type="InterPro" id="IPR029787">
    <property type="entry name" value="Nucleotide_cyclase"/>
</dbReference>
<name>A0A652YYV2_NOCGL</name>
<dbReference type="InterPro" id="IPR000160">
    <property type="entry name" value="GGDEF_dom"/>
</dbReference>
<protein>
    <submittedName>
        <fullName evidence="1">Diguanylate cyclase (GGDEF)-like protein</fullName>
    </submittedName>
</protein>
<accession>A0A652YYV2</accession>
<dbReference type="EMBL" id="VNIQ01000001">
    <property type="protein sequence ID" value="TYQ08787.1"/>
    <property type="molecule type" value="Genomic_DNA"/>
</dbReference>
<dbReference type="GO" id="GO:1902201">
    <property type="term" value="P:negative regulation of bacterial-type flagellum-dependent cell motility"/>
    <property type="evidence" value="ECO:0007669"/>
    <property type="project" value="TreeGrafter"/>
</dbReference>
<comment type="caution">
    <text evidence="1">The sequence shown here is derived from an EMBL/GenBank/DDBJ whole genome shotgun (WGS) entry which is preliminary data.</text>
</comment>
<dbReference type="Gene3D" id="3.30.70.270">
    <property type="match status" value="1"/>
</dbReference>
<organism evidence="1">
    <name type="scientific">Nocardia globerula</name>
    <dbReference type="NCBI Taxonomy" id="1818"/>
    <lineage>
        <taxon>Bacteria</taxon>
        <taxon>Bacillati</taxon>
        <taxon>Actinomycetota</taxon>
        <taxon>Actinomycetes</taxon>
        <taxon>Mycobacteriales</taxon>
        <taxon>Nocardiaceae</taxon>
        <taxon>Nocardia</taxon>
    </lineage>
</organism>
<evidence type="ECO:0000313" key="1">
    <source>
        <dbReference type="EMBL" id="TYQ08787.1"/>
    </source>
</evidence>
<gene>
    <name evidence="1" type="ORF">FNL38_1011164</name>
</gene>
<dbReference type="InterPro" id="IPR043128">
    <property type="entry name" value="Rev_trsase/Diguanyl_cyclase"/>
</dbReference>
<dbReference type="Pfam" id="PF00990">
    <property type="entry name" value="GGDEF"/>
    <property type="match status" value="1"/>
</dbReference>
<dbReference type="SUPFAM" id="SSF55073">
    <property type="entry name" value="Nucleotide cyclase"/>
    <property type="match status" value="1"/>
</dbReference>
<sequence length="466" mass="49112">MDAVENSTSAAALRHSLLVGLCVFVACLIGTFSRLPGTLAVFWPANALLLGLLVRSPRSATVSTWFCAATAYISADLVTGGSVESALWLGASNIIGVVGGFYAFRWVCAEDRRLSSIRSVGYFVSATMVAAALTGCVGGAANVALFGGTWPDGWILWFSGNLVNYMTIAPLVLTFPSLRPEDRDPEAVPRILRLSVIPAALLALCILLQWVIGGAGAIAFAMPALVTAALLTNVFVTSLMTAISTVCTLVLTADGHLGTAVEGLSAVSVSVRIGLALLATAPLAVACVIYERRRALAALTEAVMLDDLTGALRRDEFMRKSIGAVGSLQSGLPVSVLMMDLDHFKKVNDTLGHRTGDTVLVAFADQVRRHLDDTALFARLGGEEFVVLLIDTDLDEATQIAEIIRVAQQEQSRTTLGELGPTVSIGVACSPSGDADVNSMIDCADEALYLAKKFDRNCTVSLTARS</sequence>
<dbReference type="NCBIfam" id="TIGR00254">
    <property type="entry name" value="GGDEF"/>
    <property type="match status" value="1"/>
</dbReference>
<dbReference type="AlphaFoldDB" id="A0A652YYV2"/>
<dbReference type="SMART" id="SM00267">
    <property type="entry name" value="GGDEF"/>
    <property type="match status" value="1"/>
</dbReference>
<dbReference type="PROSITE" id="PS50887">
    <property type="entry name" value="GGDEF"/>
    <property type="match status" value="1"/>
</dbReference>
<dbReference type="GO" id="GO:0052621">
    <property type="term" value="F:diguanylate cyclase activity"/>
    <property type="evidence" value="ECO:0007669"/>
    <property type="project" value="TreeGrafter"/>
</dbReference>
<dbReference type="PANTHER" id="PTHR45138:SF9">
    <property type="entry name" value="DIGUANYLATE CYCLASE DGCM-RELATED"/>
    <property type="match status" value="1"/>
</dbReference>
<dbReference type="InterPro" id="IPR050469">
    <property type="entry name" value="Diguanylate_Cyclase"/>
</dbReference>
<dbReference type="PANTHER" id="PTHR45138">
    <property type="entry name" value="REGULATORY COMPONENTS OF SENSORY TRANSDUCTION SYSTEM"/>
    <property type="match status" value="1"/>
</dbReference>
<reference evidence="1" key="1">
    <citation type="submission" date="2019-07" db="EMBL/GenBank/DDBJ databases">
        <title>Genomic Encyclopedia of Type Strains, Phase IV (KMG-IV): sequencing the most valuable type-strain genomes for metagenomic binning, comparative biology and taxonomic classification.</title>
        <authorList>
            <person name="Goeker M."/>
        </authorList>
    </citation>
    <scope>NUCLEOTIDE SEQUENCE</scope>
    <source>
        <strain evidence="1">DSM 44596</strain>
    </source>
</reference>